<feature type="region of interest" description="Disordered" evidence="1">
    <location>
        <begin position="736"/>
        <end position="759"/>
    </location>
</feature>
<dbReference type="OrthoDB" id="3415124at2"/>
<protein>
    <submittedName>
        <fullName evidence="4">XPB/Ssl2-like helicase family protein</fullName>
    </submittedName>
</protein>
<evidence type="ECO:0000313" key="4">
    <source>
        <dbReference type="EMBL" id="RKR89842.1"/>
    </source>
</evidence>
<dbReference type="GO" id="GO:0004386">
    <property type="term" value="F:helicase activity"/>
    <property type="evidence" value="ECO:0007669"/>
    <property type="project" value="UniProtKB-KW"/>
</dbReference>
<dbReference type="InterPro" id="IPR032830">
    <property type="entry name" value="XPB/Ssl2_N"/>
</dbReference>
<evidence type="ECO:0000256" key="1">
    <source>
        <dbReference type="SAM" id="MobiDB-lite"/>
    </source>
</evidence>
<dbReference type="InterPro" id="IPR026881">
    <property type="entry name" value="WYL_dom"/>
</dbReference>
<dbReference type="RefSeq" id="WP_121162435.1">
    <property type="nucleotide sequence ID" value="NZ_RBKT01000001.1"/>
</dbReference>
<keyword evidence="4" id="KW-0067">ATP-binding</keyword>
<keyword evidence="4" id="KW-0378">Hydrolase</keyword>
<keyword evidence="4" id="KW-0547">Nucleotide-binding</keyword>
<organism evidence="4 5">
    <name type="scientific">Micromonospora pisi</name>
    <dbReference type="NCBI Taxonomy" id="589240"/>
    <lineage>
        <taxon>Bacteria</taxon>
        <taxon>Bacillati</taxon>
        <taxon>Actinomycetota</taxon>
        <taxon>Actinomycetes</taxon>
        <taxon>Micromonosporales</taxon>
        <taxon>Micromonosporaceae</taxon>
        <taxon>Micromonospora</taxon>
    </lineage>
</organism>
<keyword evidence="5" id="KW-1185">Reference proteome</keyword>
<proteinExistence type="predicted"/>
<sequence>MTTSLADHLRSLPDEALAALLQLRPDLVLPVPADLSALAARAQARVSVARALDGLDQFTLQILDGARLTRDPSDGTTSVDAILAVAAVPAQGADPAAVRGALNRLRALFLLYGPEHALQVVAGVDEVSSPYPAGLGRPALDLDPSAAALCADPARLRRTVLAAPPAARAILDRLAAGPPVGTLPPRALETPTEEATGPDAAGSGAGSPVRWLVENALLVPISDTDAGTGGTAVELPREIGLLLRRDSGPLGPMQPLPPALGTAALREPKAVDSAGAGQAMELVRQTESVLEAVAADPPPVLRSGGVGVRDLRRIARIVGLDESTTALLLEVAYAAGLVGEVDLTGATTTRAGADQQVLPTASYEAWRAGSLARRWEQLATAWLAMTRQPGLVGQRDDRDRLITALSPEVERAGTPTARRALLGVLAGLDPGTAPGVDEVLALLAWRSPRRSRGREVAQREVLTEAARLGLTGLGAITSYGRLLLTDSATAESRVAAGTDDPLGVRLGADESTGEASVAVRALDELLPAPVDHFLLQADLSIVVPGPPEPTLAAELEVLADPESAGGASVHRVTATSLRRALDAGYAADDLHALFQRRSRTPVPQGLTYLVDDMARKHGGLRVGSAGAYVRSDDEALLTEVVADRRLSTMSLRRLAPTVLATPFQVGRLLTMLREAGYAPVPEDASGAVVLTRTKVRRAPARVAVTNRAADPLAAPRLTTPRVLGIVEQMRRGDAAARAARRAPDPVRGGAGRTGGAATTAHAHTQALATLQQAIRDKVLVWVGYVDAHGATTSRLVRPVSIGAGYLRAEDERTEMLHTFALHRITAAVLDE</sequence>
<dbReference type="Pfam" id="PF13625">
    <property type="entry name" value="Helicase_C_3"/>
    <property type="match status" value="1"/>
</dbReference>
<dbReference type="Pfam" id="PF13280">
    <property type="entry name" value="WYL"/>
    <property type="match status" value="1"/>
</dbReference>
<evidence type="ECO:0000259" key="2">
    <source>
        <dbReference type="Pfam" id="PF13280"/>
    </source>
</evidence>
<dbReference type="Proteomes" id="UP000277671">
    <property type="component" value="Unassembled WGS sequence"/>
</dbReference>
<feature type="region of interest" description="Disordered" evidence="1">
    <location>
        <begin position="180"/>
        <end position="206"/>
    </location>
</feature>
<accession>A0A495JNB6</accession>
<feature type="domain" description="Helicase XPB/Ssl2 N-terminal" evidence="3">
    <location>
        <begin position="533"/>
        <end position="655"/>
    </location>
</feature>
<comment type="caution">
    <text evidence="4">The sequence shown here is derived from an EMBL/GenBank/DDBJ whole genome shotgun (WGS) entry which is preliminary data.</text>
</comment>
<dbReference type="EMBL" id="RBKT01000001">
    <property type="protein sequence ID" value="RKR89842.1"/>
    <property type="molecule type" value="Genomic_DNA"/>
</dbReference>
<evidence type="ECO:0000259" key="3">
    <source>
        <dbReference type="Pfam" id="PF13625"/>
    </source>
</evidence>
<dbReference type="AlphaFoldDB" id="A0A495JNB6"/>
<evidence type="ECO:0000313" key="5">
    <source>
        <dbReference type="Proteomes" id="UP000277671"/>
    </source>
</evidence>
<feature type="domain" description="WYL" evidence="2">
    <location>
        <begin position="766"/>
        <end position="827"/>
    </location>
</feature>
<reference evidence="4 5" key="1">
    <citation type="submission" date="2018-10" db="EMBL/GenBank/DDBJ databases">
        <title>Sequencing the genomes of 1000 actinobacteria strains.</title>
        <authorList>
            <person name="Klenk H.-P."/>
        </authorList>
    </citation>
    <scope>NUCLEOTIDE SEQUENCE [LARGE SCALE GENOMIC DNA]</scope>
    <source>
        <strain evidence="4 5">DSM 45175</strain>
    </source>
</reference>
<keyword evidence="4" id="KW-0347">Helicase</keyword>
<dbReference type="PROSITE" id="PS52050">
    <property type="entry name" value="WYL"/>
    <property type="match status" value="1"/>
</dbReference>
<gene>
    <name evidence="4" type="ORF">BDK92_4201</name>
</gene>
<name>A0A495JNB6_9ACTN</name>